<gene>
    <name evidence="2" type="ORF">M513_08669</name>
    <name evidence="3" type="ORF">M514_08669</name>
</gene>
<proteinExistence type="predicted"/>
<keyword evidence="4" id="KW-1185">Reference proteome</keyword>
<dbReference type="EMBL" id="KL367597">
    <property type="protein sequence ID" value="KFD62321.1"/>
    <property type="molecule type" value="Genomic_DNA"/>
</dbReference>
<dbReference type="EMBL" id="KL363253">
    <property type="protein sequence ID" value="KFD50442.1"/>
    <property type="molecule type" value="Genomic_DNA"/>
</dbReference>
<accession>A0A085LZP6</accession>
<name>A0A085LZP6_9BILA</name>
<evidence type="ECO:0000313" key="3">
    <source>
        <dbReference type="EMBL" id="KFD62321.1"/>
    </source>
</evidence>
<sequence>MQEIHSTVGGTLPSYSEALCSDVPDSAPQKSKRRVSRTFRPSEVLPKSVTHSAPEEKIAPANGSYHSARTSEGDRLPANSDYGTRRRAIIPNPIKTAECRPEKTATPYLNADTVP</sequence>
<evidence type="ECO:0000313" key="4">
    <source>
        <dbReference type="Proteomes" id="UP000030764"/>
    </source>
</evidence>
<dbReference type="Proteomes" id="UP000030758">
    <property type="component" value="Unassembled WGS sequence"/>
</dbReference>
<protein>
    <submittedName>
        <fullName evidence="2">Uncharacterized protein</fullName>
    </submittedName>
</protein>
<feature type="region of interest" description="Disordered" evidence="1">
    <location>
        <begin position="1"/>
        <end position="115"/>
    </location>
</feature>
<reference evidence="2 4" key="1">
    <citation type="journal article" date="2014" name="Nat. Genet.">
        <title>Genome and transcriptome of the porcine whipworm Trichuris suis.</title>
        <authorList>
            <person name="Jex A.R."/>
            <person name="Nejsum P."/>
            <person name="Schwarz E.M."/>
            <person name="Hu L."/>
            <person name="Young N.D."/>
            <person name="Hall R.S."/>
            <person name="Korhonen P.K."/>
            <person name="Liao S."/>
            <person name="Thamsborg S."/>
            <person name="Xia J."/>
            <person name="Xu P."/>
            <person name="Wang S."/>
            <person name="Scheerlinck J.P."/>
            <person name="Hofmann A."/>
            <person name="Sternberg P.W."/>
            <person name="Wang J."/>
            <person name="Gasser R.B."/>
        </authorList>
    </citation>
    <scope>NUCLEOTIDE SEQUENCE [LARGE SCALE GENOMIC DNA]</scope>
    <source>
        <strain evidence="3">DCEP-RM93F</strain>
        <strain evidence="2">DCEP-RM93M</strain>
    </source>
</reference>
<evidence type="ECO:0000313" key="2">
    <source>
        <dbReference type="EMBL" id="KFD50442.1"/>
    </source>
</evidence>
<evidence type="ECO:0000256" key="1">
    <source>
        <dbReference type="SAM" id="MobiDB-lite"/>
    </source>
</evidence>
<dbReference type="AlphaFoldDB" id="A0A085LZP6"/>
<dbReference type="Proteomes" id="UP000030764">
    <property type="component" value="Unassembled WGS sequence"/>
</dbReference>
<organism evidence="2 4">
    <name type="scientific">Trichuris suis</name>
    <name type="common">pig whipworm</name>
    <dbReference type="NCBI Taxonomy" id="68888"/>
    <lineage>
        <taxon>Eukaryota</taxon>
        <taxon>Metazoa</taxon>
        <taxon>Ecdysozoa</taxon>
        <taxon>Nematoda</taxon>
        <taxon>Enoplea</taxon>
        <taxon>Dorylaimia</taxon>
        <taxon>Trichinellida</taxon>
        <taxon>Trichuridae</taxon>
        <taxon>Trichuris</taxon>
    </lineage>
</organism>